<evidence type="ECO:0000256" key="5">
    <source>
        <dbReference type="ARBA" id="ARBA00023136"/>
    </source>
</evidence>
<evidence type="ECO:0000256" key="6">
    <source>
        <dbReference type="SAM" id="Phobius"/>
    </source>
</evidence>
<evidence type="ECO:0000256" key="3">
    <source>
        <dbReference type="ARBA" id="ARBA00022692"/>
    </source>
</evidence>
<dbReference type="CDD" id="cd06579">
    <property type="entry name" value="TM_PBP1_transp_AraH_like"/>
    <property type="match status" value="1"/>
</dbReference>
<reference evidence="8" key="1">
    <citation type="submission" date="2013-03" db="EMBL/GenBank/DDBJ databases">
        <title>Genome sequence of Chthonomonas calidirosea, the first sequenced genome from the Armatimonadetes phylum (formally candidate division OP10).</title>
        <authorList>
            <person name="Lee K.C.Y."/>
            <person name="Morgan X.C."/>
            <person name="Dunfield P.F."/>
            <person name="Tamas I."/>
            <person name="Houghton K.M."/>
            <person name="Vyssotski M."/>
            <person name="Ryan J.L.J."/>
            <person name="Lagutin K."/>
            <person name="McDonald I.R."/>
            <person name="Stott M.B."/>
        </authorList>
    </citation>
    <scope>NUCLEOTIDE SEQUENCE [LARGE SCALE GENOMIC DNA]</scope>
    <source>
        <strain evidence="8">DSM 23976 / ICMP 18418 / T49</strain>
    </source>
</reference>
<keyword evidence="8" id="KW-1185">Reference proteome</keyword>
<dbReference type="GO" id="GO:0022857">
    <property type="term" value="F:transmembrane transporter activity"/>
    <property type="evidence" value="ECO:0007669"/>
    <property type="project" value="InterPro"/>
</dbReference>
<evidence type="ECO:0000256" key="2">
    <source>
        <dbReference type="ARBA" id="ARBA00022475"/>
    </source>
</evidence>
<keyword evidence="5 6" id="KW-0472">Membrane</keyword>
<dbReference type="InParanoid" id="S0EST5"/>
<proteinExistence type="predicted"/>
<name>S0EST5_CHTCT</name>
<comment type="subcellular location">
    <subcellularLocation>
        <location evidence="1">Cell membrane</location>
        <topology evidence="1">Multi-pass membrane protein</topology>
    </subcellularLocation>
</comment>
<evidence type="ECO:0000256" key="4">
    <source>
        <dbReference type="ARBA" id="ARBA00022989"/>
    </source>
</evidence>
<feature type="transmembrane region" description="Helical" evidence="6">
    <location>
        <begin position="65"/>
        <end position="83"/>
    </location>
</feature>
<keyword evidence="2" id="KW-1003">Cell membrane</keyword>
<keyword evidence="3 6" id="KW-0812">Transmembrane</keyword>
<gene>
    <name evidence="7" type="ORF">CCALI_00203</name>
</gene>
<protein>
    <submittedName>
        <fullName evidence="7">Monosaccharide ABC transporter membrane protein,CUT2 family (TC 3.A.1.2.-)</fullName>
    </submittedName>
</protein>
<dbReference type="AlphaFoldDB" id="S0EST5"/>
<organism evidence="7 8">
    <name type="scientific">Chthonomonas calidirosea (strain DSM 23976 / ICMP 18418 / T49)</name>
    <dbReference type="NCBI Taxonomy" id="1303518"/>
    <lineage>
        <taxon>Bacteria</taxon>
        <taxon>Bacillati</taxon>
        <taxon>Armatimonadota</taxon>
        <taxon>Chthonomonadia</taxon>
        <taxon>Chthonomonadales</taxon>
        <taxon>Chthonomonadaceae</taxon>
        <taxon>Chthonomonas</taxon>
    </lineage>
</organism>
<feature type="transmembrane region" description="Helical" evidence="6">
    <location>
        <begin position="210"/>
        <end position="230"/>
    </location>
</feature>
<feature type="transmembrane region" description="Helical" evidence="6">
    <location>
        <begin position="6"/>
        <end position="26"/>
    </location>
</feature>
<feature type="transmembrane region" description="Helical" evidence="6">
    <location>
        <begin position="295"/>
        <end position="311"/>
    </location>
</feature>
<dbReference type="Pfam" id="PF02653">
    <property type="entry name" value="BPD_transp_2"/>
    <property type="match status" value="1"/>
</dbReference>
<feature type="transmembrane region" description="Helical" evidence="6">
    <location>
        <begin position="38"/>
        <end position="59"/>
    </location>
</feature>
<evidence type="ECO:0000313" key="8">
    <source>
        <dbReference type="Proteomes" id="UP000014227"/>
    </source>
</evidence>
<evidence type="ECO:0000313" key="7">
    <source>
        <dbReference type="EMBL" id="CCW34040.1"/>
    </source>
</evidence>
<dbReference type="PANTHER" id="PTHR32196">
    <property type="entry name" value="ABC TRANSPORTER PERMEASE PROTEIN YPHD-RELATED-RELATED"/>
    <property type="match status" value="1"/>
</dbReference>
<accession>S0EST5</accession>
<sequence length="320" mass="32953">MWAAYSGVLAPLSFLVILCLVLWRLSPNFATRDNLKQIVVQSAVVAILACGQTAVIIAAQIDLSVGAIMAFSGVAAAVAMHTYHVSVPIGVLIACATGLIFGTVNGLITAYGRIPSFIVTLGMMEVAHGAAGLLSGDQDVSTPQSFQVFGYGELFGGPTRDGIPYAALMLILTAIVVHIALSKTRWGRQVYAIGGNAEAARLSGVRVARVIITVFMLSGFLSGVAAVVSVSRASVASRDAGVGYELDSIAAAVLGGTSLFGGQGGIPGTILGAALIYTIRNGCALLGYGPDLQEVIIGLVIVVAVLYDRFGPGRRALRTS</sequence>
<feature type="transmembrane region" description="Helical" evidence="6">
    <location>
        <begin position="90"/>
        <end position="114"/>
    </location>
</feature>
<dbReference type="PATRIC" id="fig|1303518.3.peg.203"/>
<keyword evidence="4 6" id="KW-1133">Transmembrane helix</keyword>
<dbReference type="InterPro" id="IPR001851">
    <property type="entry name" value="ABC_transp_permease"/>
</dbReference>
<dbReference type="EMBL" id="HF951689">
    <property type="protein sequence ID" value="CCW34040.1"/>
    <property type="molecule type" value="Genomic_DNA"/>
</dbReference>
<dbReference type="eggNOG" id="COG1172">
    <property type="taxonomic scope" value="Bacteria"/>
</dbReference>
<dbReference type="HOGENOM" id="CLU_028880_2_2_0"/>
<dbReference type="Proteomes" id="UP000014227">
    <property type="component" value="Chromosome I"/>
</dbReference>
<dbReference type="STRING" id="454171.CP488_00954"/>
<dbReference type="KEGG" id="ccz:CCALI_00203"/>
<feature type="transmembrane region" description="Helical" evidence="6">
    <location>
        <begin position="162"/>
        <end position="181"/>
    </location>
</feature>
<dbReference type="GO" id="GO:0005886">
    <property type="term" value="C:plasma membrane"/>
    <property type="evidence" value="ECO:0007669"/>
    <property type="project" value="UniProtKB-SubCell"/>
</dbReference>
<evidence type="ECO:0000256" key="1">
    <source>
        <dbReference type="ARBA" id="ARBA00004651"/>
    </source>
</evidence>